<name>A0A7W4YEG8_9MICO</name>
<evidence type="ECO:0000313" key="4">
    <source>
        <dbReference type="Proteomes" id="UP000545286"/>
    </source>
</evidence>
<dbReference type="RefSeq" id="WP_183622336.1">
    <property type="nucleotide sequence ID" value="NZ_JACHWJ010000001.1"/>
</dbReference>
<protein>
    <recommendedName>
        <fullName evidence="2">HNH nuclease domain-containing protein</fullName>
    </recommendedName>
</protein>
<proteinExistence type="predicted"/>
<dbReference type="InterPro" id="IPR003615">
    <property type="entry name" value="HNH_nuc"/>
</dbReference>
<keyword evidence="4" id="KW-1185">Reference proteome</keyword>
<dbReference type="AlphaFoldDB" id="A0A7W4YEG8"/>
<evidence type="ECO:0000313" key="3">
    <source>
        <dbReference type="EMBL" id="MBB2955936.1"/>
    </source>
</evidence>
<sequence>MAESRSRVMAESAVVDALVASPGQVAGLLAAEIPVVISELAGRRRALDAALVEVAGEALRRDEESSAPDALARAAGFSSLAELLQHLLGVEMRDARMLVELAEATRSGRSLTGEPLLPARPAVAGALATARVSVAQAFMIVKGLKAAAVRAEPAHVDAAETELVASAQGVTLVRADSDGIDSAGADLEAAVPATPEELRVQASAWVAFLDPDGAEPRAEAIARKRGLWVRQAADGTVRGRFVATPEQGELLVKTLETLTSPRRTVECERTRTPGLEETTAGDDRGDSKGVGAGGLDADDGQAGGLDAAEVDLAHPDERITDRRTLPQQRVDALGEVFARYAESAHAPRAGGEAPTVVIVTTQAGASGDATRPADVAHLERTGTAVPPSLVAKTLCDGFVQTAIVGSNGEILKLGRRQRLYSRGQRRALAVRDQGCITPGCWKPVGMCEAHHTSRWVDGGLTNTDDGVLLCSLHHHMAHSEELELVKDRGNRWRVLRPGWQYRLLTRKRYREVKSRC</sequence>
<dbReference type="SMART" id="SM00507">
    <property type="entry name" value="HNHc"/>
    <property type="match status" value="1"/>
</dbReference>
<organism evidence="3 4">
    <name type="scientific">Pseudoclavibacter helvolus</name>
    <dbReference type="NCBI Taxonomy" id="255205"/>
    <lineage>
        <taxon>Bacteria</taxon>
        <taxon>Bacillati</taxon>
        <taxon>Actinomycetota</taxon>
        <taxon>Actinomycetes</taxon>
        <taxon>Micrococcales</taxon>
        <taxon>Microbacteriaceae</taxon>
        <taxon>Pseudoclavibacter</taxon>
    </lineage>
</organism>
<evidence type="ECO:0000259" key="2">
    <source>
        <dbReference type="SMART" id="SM00507"/>
    </source>
</evidence>
<feature type="domain" description="HNH nuclease" evidence="2">
    <location>
        <begin position="423"/>
        <end position="475"/>
    </location>
</feature>
<feature type="region of interest" description="Disordered" evidence="1">
    <location>
        <begin position="262"/>
        <end position="301"/>
    </location>
</feature>
<dbReference type="CDD" id="cd00085">
    <property type="entry name" value="HNHc"/>
    <property type="match status" value="1"/>
</dbReference>
<evidence type="ECO:0000256" key="1">
    <source>
        <dbReference type="SAM" id="MobiDB-lite"/>
    </source>
</evidence>
<dbReference type="Proteomes" id="UP000545286">
    <property type="component" value="Unassembled WGS sequence"/>
</dbReference>
<comment type="caution">
    <text evidence="3">The sequence shown here is derived from an EMBL/GenBank/DDBJ whole genome shotgun (WGS) entry which is preliminary data.</text>
</comment>
<dbReference type="InterPro" id="IPR003870">
    <property type="entry name" value="DUF222"/>
</dbReference>
<gene>
    <name evidence="3" type="ORF">FHX72_000048</name>
</gene>
<dbReference type="EMBL" id="JACHWJ010000001">
    <property type="protein sequence ID" value="MBB2955936.1"/>
    <property type="molecule type" value="Genomic_DNA"/>
</dbReference>
<dbReference type="Pfam" id="PF02720">
    <property type="entry name" value="DUF222"/>
    <property type="match status" value="1"/>
</dbReference>
<accession>A0A7W4YEG8</accession>
<reference evidence="3 4" key="1">
    <citation type="submission" date="2020-08" db="EMBL/GenBank/DDBJ databases">
        <title>Sequencing the genomes of 1000 actinobacteria strains.</title>
        <authorList>
            <person name="Klenk H.-P."/>
        </authorList>
    </citation>
    <scope>NUCLEOTIDE SEQUENCE [LARGE SCALE GENOMIC DNA]</scope>
    <source>
        <strain evidence="3 4">DSM 20419</strain>
    </source>
</reference>